<dbReference type="OrthoDB" id="1917198at2759"/>
<dbReference type="GO" id="GO:0005847">
    <property type="term" value="C:mRNA cleavage and polyadenylation specificity factor complex"/>
    <property type="evidence" value="ECO:0007669"/>
    <property type="project" value="TreeGrafter"/>
</dbReference>
<feature type="region of interest" description="Disordered" evidence="5">
    <location>
        <begin position="283"/>
        <end position="321"/>
    </location>
</feature>
<gene>
    <name evidence="7" type="ORF">BDU57DRAFT_513000</name>
</gene>
<keyword evidence="3" id="KW-0507">mRNA processing</keyword>
<keyword evidence="4" id="KW-0539">Nucleus</keyword>
<evidence type="ECO:0000256" key="5">
    <source>
        <dbReference type="SAM" id="MobiDB-lite"/>
    </source>
</evidence>
<feature type="domain" description="Pre-mRNA polyadenylation factor Fip1" evidence="6">
    <location>
        <begin position="144"/>
        <end position="186"/>
    </location>
</feature>
<evidence type="ECO:0000313" key="8">
    <source>
        <dbReference type="Proteomes" id="UP000800096"/>
    </source>
</evidence>
<protein>
    <submittedName>
        <fullName evidence="7">Fip1 motif-domain-containing protein</fullName>
    </submittedName>
</protein>
<dbReference type="PANTHER" id="PTHR13484">
    <property type="entry name" value="FIP1-LIKE 1 PROTEIN"/>
    <property type="match status" value="1"/>
</dbReference>
<evidence type="ECO:0000313" key="7">
    <source>
        <dbReference type="EMBL" id="KAF1919743.1"/>
    </source>
</evidence>
<dbReference type="EMBL" id="ML979133">
    <property type="protein sequence ID" value="KAF1919743.1"/>
    <property type="molecule type" value="Genomic_DNA"/>
</dbReference>
<comment type="similarity">
    <text evidence="2">Belongs to the FIP1 family.</text>
</comment>
<evidence type="ECO:0000256" key="1">
    <source>
        <dbReference type="ARBA" id="ARBA00004123"/>
    </source>
</evidence>
<name>A0A6A5QWB3_AMPQU</name>
<dbReference type="Proteomes" id="UP000800096">
    <property type="component" value="Unassembled WGS sequence"/>
</dbReference>
<dbReference type="InterPro" id="IPR051187">
    <property type="entry name" value="Pre-mRNA_3'-end_processing_reg"/>
</dbReference>
<keyword evidence="8" id="KW-1185">Reference proteome</keyword>
<evidence type="ECO:0000256" key="4">
    <source>
        <dbReference type="ARBA" id="ARBA00023242"/>
    </source>
</evidence>
<reference evidence="7" key="1">
    <citation type="journal article" date="2020" name="Stud. Mycol.">
        <title>101 Dothideomycetes genomes: a test case for predicting lifestyles and emergence of pathogens.</title>
        <authorList>
            <person name="Haridas S."/>
            <person name="Albert R."/>
            <person name="Binder M."/>
            <person name="Bloem J."/>
            <person name="Labutti K."/>
            <person name="Salamov A."/>
            <person name="Andreopoulos B."/>
            <person name="Baker S."/>
            <person name="Barry K."/>
            <person name="Bills G."/>
            <person name="Bluhm B."/>
            <person name="Cannon C."/>
            <person name="Castanera R."/>
            <person name="Culley D."/>
            <person name="Daum C."/>
            <person name="Ezra D."/>
            <person name="Gonzalez J."/>
            <person name="Henrissat B."/>
            <person name="Kuo A."/>
            <person name="Liang C."/>
            <person name="Lipzen A."/>
            <person name="Lutzoni F."/>
            <person name="Magnuson J."/>
            <person name="Mondo S."/>
            <person name="Nolan M."/>
            <person name="Ohm R."/>
            <person name="Pangilinan J."/>
            <person name="Park H.-J."/>
            <person name="Ramirez L."/>
            <person name="Alfaro M."/>
            <person name="Sun H."/>
            <person name="Tritt A."/>
            <person name="Yoshinaga Y."/>
            <person name="Zwiers L.-H."/>
            <person name="Turgeon B."/>
            <person name="Goodwin S."/>
            <person name="Spatafora J."/>
            <person name="Crous P."/>
            <person name="Grigoriev I."/>
        </authorList>
    </citation>
    <scope>NUCLEOTIDE SEQUENCE</scope>
    <source>
        <strain evidence="7">HMLAC05119</strain>
    </source>
</reference>
<dbReference type="PANTHER" id="PTHR13484:SF0">
    <property type="entry name" value="PRE-MRNA 3'-END-PROCESSING FACTOR FIP1"/>
    <property type="match status" value="1"/>
</dbReference>
<feature type="compositionally biased region" description="Low complexity" evidence="5">
    <location>
        <begin position="216"/>
        <end position="228"/>
    </location>
</feature>
<dbReference type="GO" id="GO:0006397">
    <property type="term" value="P:mRNA processing"/>
    <property type="evidence" value="ECO:0007669"/>
    <property type="project" value="UniProtKB-KW"/>
</dbReference>
<evidence type="ECO:0000256" key="3">
    <source>
        <dbReference type="ARBA" id="ARBA00022664"/>
    </source>
</evidence>
<feature type="compositionally biased region" description="Acidic residues" evidence="5">
    <location>
        <begin position="33"/>
        <end position="58"/>
    </location>
</feature>
<feature type="compositionally biased region" description="Gly residues" evidence="5">
    <location>
        <begin position="283"/>
        <end position="313"/>
    </location>
</feature>
<organism evidence="7 8">
    <name type="scientific">Ampelomyces quisqualis</name>
    <name type="common">Powdery mildew agent</name>
    <dbReference type="NCBI Taxonomy" id="50730"/>
    <lineage>
        <taxon>Eukaryota</taxon>
        <taxon>Fungi</taxon>
        <taxon>Dikarya</taxon>
        <taxon>Ascomycota</taxon>
        <taxon>Pezizomycotina</taxon>
        <taxon>Dothideomycetes</taxon>
        <taxon>Pleosporomycetidae</taxon>
        <taxon>Pleosporales</taxon>
        <taxon>Pleosporineae</taxon>
        <taxon>Phaeosphaeriaceae</taxon>
        <taxon>Ampelomyces</taxon>
    </lineage>
</organism>
<dbReference type="InterPro" id="IPR007854">
    <property type="entry name" value="Fip1_dom"/>
</dbReference>
<feature type="compositionally biased region" description="Basic and acidic residues" evidence="5">
    <location>
        <begin position="18"/>
        <end position="32"/>
    </location>
</feature>
<feature type="compositionally biased region" description="Polar residues" evidence="5">
    <location>
        <begin position="107"/>
        <end position="127"/>
    </location>
</feature>
<dbReference type="Pfam" id="PF05182">
    <property type="entry name" value="Fip1"/>
    <property type="match status" value="1"/>
</dbReference>
<feature type="region of interest" description="Disordered" evidence="5">
    <location>
        <begin position="208"/>
        <end position="245"/>
    </location>
</feature>
<feature type="compositionally biased region" description="Acidic residues" evidence="5">
    <location>
        <begin position="1"/>
        <end position="12"/>
    </location>
</feature>
<accession>A0A6A5QWB3</accession>
<dbReference type="AlphaFoldDB" id="A0A6A5QWB3"/>
<proteinExistence type="inferred from homology"/>
<feature type="compositionally biased region" description="Gly residues" evidence="5">
    <location>
        <begin position="229"/>
        <end position="244"/>
    </location>
</feature>
<sequence>MASDHEDEDDDLYGTADAKPDHSHAKEEHDDSSGDEPMDEGADSGDDDDEDSESDLEIIIDKPPPASRPATQQQPQESKAIKIEAPNQPTSISSPAPPKTVPAGTVPQLSTVPGTSYPPQSTSSVDVNGNPVYPPQGKPLLQIDMDADLAEEQKIWRRPGEDQSDYFNYGFDEFTWETYRQRQLSMANTIQQQKNDMVQMQQMMGGGLPAMPTMPGPSANAAPPSGAPTGPGAGSGGAGGGAVGGAINEQQQMEMMFQQMVSQGMDPSQMDFGSFMQMAGQGMGGFSGPGGPGGGQMGGFQQGNQGGGGGRGGRGGRGRGW</sequence>
<evidence type="ECO:0000256" key="2">
    <source>
        <dbReference type="ARBA" id="ARBA00007459"/>
    </source>
</evidence>
<evidence type="ECO:0000259" key="6">
    <source>
        <dbReference type="Pfam" id="PF05182"/>
    </source>
</evidence>
<comment type="subcellular location">
    <subcellularLocation>
        <location evidence="1">Nucleus</location>
    </subcellularLocation>
</comment>
<feature type="region of interest" description="Disordered" evidence="5">
    <location>
        <begin position="1"/>
        <end position="131"/>
    </location>
</feature>